<evidence type="ECO:0000256" key="2">
    <source>
        <dbReference type="ARBA" id="ARBA00022527"/>
    </source>
</evidence>
<dbReference type="Pfam" id="PF08276">
    <property type="entry name" value="PAN_2"/>
    <property type="match status" value="1"/>
</dbReference>
<keyword evidence="3" id="KW-0245">EGF-like domain</keyword>
<dbReference type="HOGENOM" id="CLU_000288_116_2_1"/>
<evidence type="ECO:0000256" key="10">
    <source>
        <dbReference type="ARBA" id="ARBA00022989"/>
    </source>
</evidence>
<dbReference type="PROSITE" id="PS50948">
    <property type="entry name" value="PAN"/>
    <property type="match status" value="1"/>
</dbReference>
<evidence type="ECO:0000259" key="21">
    <source>
        <dbReference type="PROSITE" id="PS50011"/>
    </source>
</evidence>
<dbReference type="PANTHER" id="PTHR47974">
    <property type="entry name" value="OS07G0415500 PROTEIN"/>
    <property type="match status" value="1"/>
</dbReference>
<evidence type="ECO:0000256" key="6">
    <source>
        <dbReference type="ARBA" id="ARBA00022729"/>
    </source>
</evidence>
<feature type="domain" description="Bulb-type lectin" evidence="22">
    <location>
        <begin position="26"/>
        <end position="166"/>
    </location>
</feature>
<dbReference type="InterPro" id="IPR001480">
    <property type="entry name" value="Bulb-type_lectin_dom"/>
</dbReference>
<proteinExistence type="inferred from homology"/>
<feature type="chain" id="PRO_5002353142" description="Receptor-like serine/threonine-protein kinase" evidence="20">
    <location>
        <begin position="26"/>
        <end position="713"/>
    </location>
</feature>
<organism evidence="24">
    <name type="scientific">Oryza glumipatula</name>
    <dbReference type="NCBI Taxonomy" id="40148"/>
    <lineage>
        <taxon>Eukaryota</taxon>
        <taxon>Viridiplantae</taxon>
        <taxon>Streptophyta</taxon>
        <taxon>Embryophyta</taxon>
        <taxon>Tracheophyta</taxon>
        <taxon>Spermatophyta</taxon>
        <taxon>Magnoliopsida</taxon>
        <taxon>Liliopsida</taxon>
        <taxon>Poales</taxon>
        <taxon>Poaceae</taxon>
        <taxon>BOP clade</taxon>
        <taxon>Oryzoideae</taxon>
        <taxon>Oryzeae</taxon>
        <taxon>Oryzinae</taxon>
        <taxon>Oryza</taxon>
    </lineage>
</organism>
<dbReference type="PROSITE" id="PS50927">
    <property type="entry name" value="BULB_LECTIN"/>
    <property type="match status" value="1"/>
</dbReference>
<evidence type="ECO:0000256" key="15">
    <source>
        <dbReference type="ARBA" id="ARBA00047899"/>
    </source>
</evidence>
<keyword evidence="8 17" id="KW-0418">Kinase</keyword>
<dbReference type="Pfam" id="PF01453">
    <property type="entry name" value="B_lectin"/>
    <property type="match status" value="1"/>
</dbReference>
<dbReference type="PROSITE" id="PS00107">
    <property type="entry name" value="PROTEIN_KINASE_ATP"/>
    <property type="match status" value="1"/>
</dbReference>
<evidence type="ECO:0000256" key="4">
    <source>
        <dbReference type="ARBA" id="ARBA00022679"/>
    </source>
</evidence>
<dbReference type="Pfam" id="PF00069">
    <property type="entry name" value="Pkinase"/>
    <property type="match status" value="1"/>
</dbReference>
<dbReference type="AlphaFoldDB" id="A0A0D9ZUP5"/>
<dbReference type="PANTHER" id="PTHR47974:SF19">
    <property type="entry name" value="RECEPTOR-LIKE SERINE_THREONINE-PROTEIN KINASE"/>
    <property type="match status" value="1"/>
</dbReference>
<evidence type="ECO:0000256" key="20">
    <source>
        <dbReference type="SAM" id="SignalP"/>
    </source>
</evidence>
<keyword evidence="6 20" id="KW-0732">Signal</keyword>
<dbReference type="PROSITE" id="PS50011">
    <property type="entry name" value="PROTEIN_KINASE_DOM"/>
    <property type="match status" value="1"/>
</dbReference>
<dbReference type="Gene3D" id="2.90.10.10">
    <property type="entry name" value="Bulb-type lectin domain"/>
    <property type="match status" value="1"/>
</dbReference>
<keyword evidence="2 17" id="KW-0723">Serine/threonine-protein kinase</keyword>
<dbReference type="Gene3D" id="1.10.510.10">
    <property type="entry name" value="Transferase(Phosphotransferase) domain 1"/>
    <property type="match status" value="1"/>
</dbReference>
<dbReference type="SMART" id="SM00108">
    <property type="entry name" value="B_lectin"/>
    <property type="match status" value="1"/>
</dbReference>
<evidence type="ECO:0000256" key="9">
    <source>
        <dbReference type="ARBA" id="ARBA00022840"/>
    </source>
</evidence>
<evidence type="ECO:0000259" key="22">
    <source>
        <dbReference type="PROSITE" id="PS50927"/>
    </source>
</evidence>
<feature type="domain" description="Protein kinase" evidence="21">
    <location>
        <begin position="518"/>
        <end position="713"/>
    </location>
</feature>
<evidence type="ECO:0000256" key="13">
    <source>
        <dbReference type="ARBA" id="ARBA00023170"/>
    </source>
</evidence>
<evidence type="ECO:0000256" key="8">
    <source>
        <dbReference type="ARBA" id="ARBA00022777"/>
    </source>
</evidence>
<dbReference type="CDD" id="cd01098">
    <property type="entry name" value="PAN_AP_plant"/>
    <property type="match status" value="1"/>
</dbReference>
<evidence type="ECO:0000256" key="19">
    <source>
        <dbReference type="SAM" id="Phobius"/>
    </source>
</evidence>
<feature type="signal peptide" evidence="20">
    <location>
        <begin position="1"/>
        <end position="25"/>
    </location>
</feature>
<evidence type="ECO:0000256" key="7">
    <source>
        <dbReference type="ARBA" id="ARBA00022741"/>
    </source>
</evidence>
<dbReference type="GO" id="GO:0005524">
    <property type="term" value="F:ATP binding"/>
    <property type="evidence" value="ECO:0007669"/>
    <property type="project" value="UniProtKB-UniRule"/>
</dbReference>
<comment type="subcellular location">
    <subcellularLocation>
        <location evidence="1">Membrane</location>
        <topology evidence="1">Single-pass type I membrane protein</topology>
    </subcellularLocation>
</comment>
<evidence type="ECO:0000256" key="14">
    <source>
        <dbReference type="ARBA" id="ARBA00023180"/>
    </source>
</evidence>
<dbReference type="EnsemblPlants" id="OGLUM05G04480.1">
    <property type="protein sequence ID" value="OGLUM05G04480.1"/>
    <property type="gene ID" value="OGLUM05G04480"/>
</dbReference>
<keyword evidence="7 17" id="KW-0547">Nucleotide-binding</keyword>
<dbReference type="InterPro" id="IPR000719">
    <property type="entry name" value="Prot_kinase_dom"/>
</dbReference>
<evidence type="ECO:0000256" key="11">
    <source>
        <dbReference type="ARBA" id="ARBA00023136"/>
    </source>
</evidence>
<evidence type="ECO:0000313" key="24">
    <source>
        <dbReference type="EnsemblPlants" id="OGLUM05G04480.1"/>
    </source>
</evidence>
<keyword evidence="10 19" id="KW-1133">Transmembrane helix</keyword>
<keyword evidence="9 17" id="KW-0067">ATP-binding</keyword>
<evidence type="ECO:0000256" key="1">
    <source>
        <dbReference type="ARBA" id="ARBA00004479"/>
    </source>
</evidence>
<dbReference type="Pfam" id="PF00954">
    <property type="entry name" value="S_locus_glycop"/>
    <property type="match status" value="1"/>
</dbReference>
<dbReference type="PROSITE" id="PS00108">
    <property type="entry name" value="PROTEIN_KINASE_ST"/>
    <property type="match status" value="1"/>
</dbReference>
<dbReference type="Gene3D" id="3.30.200.20">
    <property type="entry name" value="Phosphorylase Kinase, domain 1"/>
    <property type="match status" value="1"/>
</dbReference>
<keyword evidence="12" id="KW-1015">Disulfide bond</keyword>
<comment type="catalytic activity">
    <reaction evidence="16 17">
        <text>L-seryl-[protein] + ATP = O-phospho-L-seryl-[protein] + ADP + H(+)</text>
        <dbReference type="Rhea" id="RHEA:17989"/>
        <dbReference type="Rhea" id="RHEA-COMP:9863"/>
        <dbReference type="Rhea" id="RHEA-COMP:11604"/>
        <dbReference type="ChEBI" id="CHEBI:15378"/>
        <dbReference type="ChEBI" id="CHEBI:29999"/>
        <dbReference type="ChEBI" id="CHEBI:30616"/>
        <dbReference type="ChEBI" id="CHEBI:83421"/>
        <dbReference type="ChEBI" id="CHEBI:456216"/>
        <dbReference type="EC" id="2.7.11.1"/>
    </reaction>
</comment>
<evidence type="ECO:0000259" key="23">
    <source>
        <dbReference type="PROSITE" id="PS50948"/>
    </source>
</evidence>
<comment type="catalytic activity">
    <reaction evidence="15 17">
        <text>L-threonyl-[protein] + ATP = O-phospho-L-threonyl-[protein] + ADP + H(+)</text>
        <dbReference type="Rhea" id="RHEA:46608"/>
        <dbReference type="Rhea" id="RHEA-COMP:11060"/>
        <dbReference type="Rhea" id="RHEA-COMP:11605"/>
        <dbReference type="ChEBI" id="CHEBI:15378"/>
        <dbReference type="ChEBI" id="CHEBI:30013"/>
        <dbReference type="ChEBI" id="CHEBI:30616"/>
        <dbReference type="ChEBI" id="CHEBI:61977"/>
        <dbReference type="ChEBI" id="CHEBI:456216"/>
        <dbReference type="EC" id="2.7.11.1"/>
    </reaction>
</comment>
<name>A0A0D9ZUP5_9ORYZ</name>
<evidence type="ECO:0000256" key="5">
    <source>
        <dbReference type="ARBA" id="ARBA00022692"/>
    </source>
</evidence>
<dbReference type="Gramene" id="OGLUM05G04480.1">
    <property type="protein sequence ID" value="OGLUM05G04480.1"/>
    <property type="gene ID" value="OGLUM05G04480"/>
</dbReference>
<dbReference type="eggNOG" id="ENOG502QUMK">
    <property type="taxonomic scope" value="Eukaryota"/>
</dbReference>
<evidence type="ECO:0000313" key="25">
    <source>
        <dbReference type="Proteomes" id="UP000026961"/>
    </source>
</evidence>
<evidence type="ECO:0000256" key="18">
    <source>
        <dbReference type="PROSITE-ProRule" id="PRU10141"/>
    </source>
</evidence>
<sequence>MTPLINISLGLILFFLHITTTSCAANDVLMVGQALTVGDKLVSRNGKFTLGFFQLSIVSKSGNIISPNWYVGIWFSNILDFPTVWVANRDKPVTELQLNLTQLKLSRDGNLVISNNATGSILWSTDIVDRTSSATTMNNTSSVVLSNDGNLVIGSSSNVLWQSFDNPSDVLLPGAKFGWNKLTGFTRPIISKKNLIDPGLGLYQVELGSKGVSLRRRNPSVVYWSWSSEKSTDKFMLISLLKQLININPHTRGRIDIKHVDNNEEEYYTYTLLDESYSIYVVLDISGQVEINIWSQLTQSLQKVYAQPADPCTAFGTCGPFTICNGISRPFCDCMESFSRKSPQDWELDDRTAGCMRNTQLNCGNMTGSTDVFYAIARVTLPYNPQSVDNATTQSKCAEACLSHCSCNAYSYERSRCSIWHGDLLSVNMNDGIDNNSEDILYLRLAAKDLPGSAKNRTKPNVGVVTAATITSFGLVMLILLLLIWRNKFKCCATPLYGGQCSGGVVAFRYSELCHATNNFSKKLGGGGFGSVFKGVLNDSTTVAVKKLDGASQGEKQFRAEVSSIGLIQHINLVKLIGFCCKGDERLLVYKHMLNGSLDVHLFQSSSETVLNWTTRYNIVIGVARGLYYLHQSCHNCIIHCDIKPENILLNATFVPKIADFGMETFVGRDFSQVLTTFRGTIGYLAPEWISGVAITPKVDAYSFGMVLLEILS</sequence>
<dbReference type="InterPro" id="IPR008271">
    <property type="entry name" value="Ser/Thr_kinase_AS"/>
</dbReference>
<dbReference type="GO" id="GO:0048544">
    <property type="term" value="P:recognition of pollen"/>
    <property type="evidence" value="ECO:0007669"/>
    <property type="project" value="InterPro"/>
</dbReference>
<dbReference type="SUPFAM" id="SSF51110">
    <property type="entry name" value="alpha-D-mannose-specific plant lectins"/>
    <property type="match status" value="1"/>
</dbReference>
<evidence type="ECO:0000256" key="12">
    <source>
        <dbReference type="ARBA" id="ARBA00023157"/>
    </source>
</evidence>
<feature type="transmembrane region" description="Helical" evidence="19">
    <location>
        <begin position="462"/>
        <end position="485"/>
    </location>
</feature>
<reference evidence="24" key="1">
    <citation type="submission" date="2015-04" db="UniProtKB">
        <authorList>
            <consortium name="EnsemblPlants"/>
        </authorList>
    </citation>
    <scope>IDENTIFICATION</scope>
</reference>
<dbReference type="GO" id="GO:0004674">
    <property type="term" value="F:protein serine/threonine kinase activity"/>
    <property type="evidence" value="ECO:0007669"/>
    <property type="project" value="UniProtKB-KW"/>
</dbReference>
<dbReference type="FunFam" id="3.30.200.20:FF:000250">
    <property type="entry name" value="Serine/threonine-protein kinase"/>
    <property type="match status" value="1"/>
</dbReference>
<dbReference type="FunFam" id="1.10.510.10:FF:001023">
    <property type="entry name" value="Os07g0541700 protein"/>
    <property type="match status" value="1"/>
</dbReference>
<dbReference type="PIRSF" id="PIRSF000641">
    <property type="entry name" value="SRK"/>
    <property type="match status" value="1"/>
</dbReference>
<dbReference type="SMART" id="SM00473">
    <property type="entry name" value="PAN_AP"/>
    <property type="match status" value="1"/>
</dbReference>
<keyword evidence="25" id="KW-1185">Reference proteome</keyword>
<dbReference type="CDD" id="cd00028">
    <property type="entry name" value="B_lectin"/>
    <property type="match status" value="1"/>
</dbReference>
<dbReference type="GO" id="GO:0106310">
    <property type="term" value="F:protein serine kinase activity"/>
    <property type="evidence" value="ECO:0007669"/>
    <property type="project" value="RHEA"/>
</dbReference>
<keyword evidence="11 19" id="KW-0472">Membrane</keyword>
<evidence type="ECO:0000256" key="3">
    <source>
        <dbReference type="ARBA" id="ARBA00022536"/>
    </source>
</evidence>
<protein>
    <recommendedName>
        <fullName evidence="17">Receptor-like serine/threonine-protein kinase</fullName>
        <ecNumber evidence="17">2.7.11.1</ecNumber>
    </recommendedName>
</protein>
<dbReference type="GO" id="GO:0051707">
    <property type="term" value="P:response to other organism"/>
    <property type="evidence" value="ECO:0007669"/>
    <property type="project" value="UniProtKB-ARBA"/>
</dbReference>
<dbReference type="InterPro" id="IPR036426">
    <property type="entry name" value="Bulb-type_lectin_dom_sf"/>
</dbReference>
<evidence type="ECO:0000256" key="16">
    <source>
        <dbReference type="ARBA" id="ARBA00048679"/>
    </source>
</evidence>
<keyword evidence="4 17" id="KW-0808">Transferase</keyword>
<dbReference type="STRING" id="40148.A0A0D9ZUP5"/>
<dbReference type="InterPro" id="IPR011009">
    <property type="entry name" value="Kinase-like_dom_sf"/>
</dbReference>
<dbReference type="InterPro" id="IPR024171">
    <property type="entry name" value="SRK-like_kinase"/>
</dbReference>
<dbReference type="Proteomes" id="UP000026961">
    <property type="component" value="Chromosome 5"/>
</dbReference>
<comment type="similarity">
    <text evidence="17">Belongs to the protein kinase superfamily. Ser/Thr protein kinase family.</text>
</comment>
<dbReference type="InterPro" id="IPR000858">
    <property type="entry name" value="S_locus_glycoprot_dom"/>
</dbReference>
<feature type="binding site" evidence="18">
    <location>
        <position position="547"/>
    </location>
    <ligand>
        <name>ATP</name>
        <dbReference type="ChEBI" id="CHEBI:30616"/>
    </ligand>
</feature>
<dbReference type="FunFam" id="2.90.10.10:FF:000011">
    <property type="entry name" value="Serine/threonine-protein kinase"/>
    <property type="match status" value="1"/>
</dbReference>
<dbReference type="SMART" id="SM00220">
    <property type="entry name" value="S_TKc"/>
    <property type="match status" value="1"/>
</dbReference>
<accession>A0A0D9ZUP5</accession>
<keyword evidence="5 19" id="KW-0812">Transmembrane</keyword>
<keyword evidence="13" id="KW-0675">Receptor</keyword>
<keyword evidence="14" id="KW-0325">Glycoprotein</keyword>
<dbReference type="InterPro" id="IPR017441">
    <property type="entry name" value="Protein_kinase_ATP_BS"/>
</dbReference>
<dbReference type="SUPFAM" id="SSF56112">
    <property type="entry name" value="Protein kinase-like (PK-like)"/>
    <property type="match status" value="1"/>
</dbReference>
<evidence type="ECO:0000256" key="17">
    <source>
        <dbReference type="PIRNR" id="PIRNR000641"/>
    </source>
</evidence>
<reference evidence="24" key="2">
    <citation type="submission" date="2018-05" db="EMBL/GenBank/DDBJ databases">
        <title>OgluRS3 (Oryza glumaepatula Reference Sequence Version 3).</title>
        <authorList>
            <person name="Zhang J."/>
            <person name="Kudrna D."/>
            <person name="Lee S."/>
            <person name="Talag J."/>
            <person name="Welchert J."/>
            <person name="Wing R.A."/>
        </authorList>
    </citation>
    <scope>NUCLEOTIDE SEQUENCE [LARGE SCALE GENOMIC DNA]</scope>
</reference>
<feature type="domain" description="Apple" evidence="23">
    <location>
        <begin position="363"/>
        <end position="446"/>
    </location>
</feature>
<dbReference type="EC" id="2.7.11.1" evidence="17"/>
<dbReference type="GO" id="GO:0016020">
    <property type="term" value="C:membrane"/>
    <property type="evidence" value="ECO:0007669"/>
    <property type="project" value="UniProtKB-SubCell"/>
</dbReference>
<dbReference type="InterPro" id="IPR003609">
    <property type="entry name" value="Pan_app"/>
</dbReference>